<keyword evidence="1" id="KW-0812">Transmembrane</keyword>
<dbReference type="EMBL" id="SZUV01000001">
    <property type="protein sequence ID" value="TQN50306.1"/>
    <property type="molecule type" value="Genomic_DNA"/>
</dbReference>
<gene>
    <name evidence="2" type="ORF">DLNHIDIE_00159</name>
</gene>
<comment type="caution">
    <text evidence="2">The sequence shown here is derived from an EMBL/GenBank/DDBJ whole genome shotgun (WGS) entry which is preliminary data.</text>
</comment>
<keyword evidence="1" id="KW-1133">Transmembrane helix</keyword>
<keyword evidence="1" id="KW-0472">Membrane</keyword>
<evidence type="ECO:0000313" key="3">
    <source>
        <dbReference type="Proteomes" id="UP000315403"/>
    </source>
</evidence>
<proteinExistence type="predicted"/>
<sequence>MDDVSDTPKGGFFLCMLPVILAWIGAIAFGVFAFYYIFPTSHTAKHSVSSPVATSRTYSPSPLIDRTILAKALMGHRPK</sequence>
<dbReference type="AlphaFoldDB" id="A0A543Q1T9"/>
<evidence type="ECO:0000256" key="1">
    <source>
        <dbReference type="SAM" id="Phobius"/>
    </source>
</evidence>
<evidence type="ECO:0000313" key="2">
    <source>
        <dbReference type="EMBL" id="TQN50306.1"/>
    </source>
</evidence>
<feature type="transmembrane region" description="Helical" evidence="1">
    <location>
        <begin position="12"/>
        <end position="38"/>
    </location>
</feature>
<reference evidence="2 3" key="1">
    <citation type="submission" date="2019-03" db="EMBL/GenBank/DDBJ databases">
        <title>New insights into Acidothiobacillus thiooxidans sulfur metabolism through coupled gene expression, solution geochemistry, microscopy and spectroscopy analyses.</title>
        <authorList>
            <person name="Camacho D."/>
            <person name="Frazao R."/>
            <person name="Fouillen A."/>
            <person name="Nanci A."/>
            <person name="Lang B.F."/>
            <person name="Apte S.C."/>
            <person name="Baron C."/>
            <person name="Warren L.A."/>
        </authorList>
    </citation>
    <scope>NUCLEOTIDE SEQUENCE [LARGE SCALE GENOMIC DNA]</scope>
    <source>
        <strain evidence="2 3">ATCC 19377</strain>
    </source>
</reference>
<dbReference type="Proteomes" id="UP000315403">
    <property type="component" value="Unassembled WGS sequence"/>
</dbReference>
<protein>
    <submittedName>
        <fullName evidence="2">Uncharacterized protein</fullName>
    </submittedName>
</protein>
<organism evidence="2 3">
    <name type="scientific">Acidithiobacillus thiooxidans ATCC 19377</name>
    <dbReference type="NCBI Taxonomy" id="637390"/>
    <lineage>
        <taxon>Bacteria</taxon>
        <taxon>Pseudomonadati</taxon>
        <taxon>Pseudomonadota</taxon>
        <taxon>Acidithiobacillia</taxon>
        <taxon>Acidithiobacillales</taxon>
        <taxon>Acidithiobacillaceae</taxon>
        <taxon>Acidithiobacillus</taxon>
    </lineage>
</organism>
<accession>A0A543Q1T9</accession>
<name>A0A543Q1T9_ACITH</name>